<gene>
    <name evidence="2" type="ORF">NDI38_00395</name>
</gene>
<keyword evidence="3" id="KW-1185">Reference proteome</keyword>
<keyword evidence="1" id="KW-0732">Signal</keyword>
<evidence type="ECO:0000313" key="2">
    <source>
        <dbReference type="EMBL" id="MEP1056875.1"/>
    </source>
</evidence>
<dbReference type="RefSeq" id="WP_190453256.1">
    <property type="nucleotide sequence ID" value="NZ_JAMPLM010000001.1"/>
</dbReference>
<dbReference type="EMBL" id="JAMPLM010000001">
    <property type="protein sequence ID" value="MEP1056875.1"/>
    <property type="molecule type" value="Genomic_DNA"/>
</dbReference>
<feature type="signal peptide" evidence="1">
    <location>
        <begin position="1"/>
        <end position="30"/>
    </location>
</feature>
<accession>A0ABV0KCE9</accession>
<comment type="caution">
    <text evidence="2">The sequence shown here is derived from an EMBL/GenBank/DDBJ whole genome shotgun (WGS) entry which is preliminary data.</text>
</comment>
<organism evidence="2 3">
    <name type="scientific">Stenomitos frigidus AS-A4</name>
    <dbReference type="NCBI Taxonomy" id="2933935"/>
    <lineage>
        <taxon>Bacteria</taxon>
        <taxon>Bacillati</taxon>
        <taxon>Cyanobacteriota</taxon>
        <taxon>Cyanophyceae</taxon>
        <taxon>Leptolyngbyales</taxon>
        <taxon>Leptolyngbyaceae</taxon>
        <taxon>Stenomitos</taxon>
    </lineage>
</organism>
<sequence length="198" mass="21251">MSGYGDTIVKWQLLGLGLSLAVSTAAPALAVAPASVDAGDNVAWSKVVENPFDGKVVYDRNYKSGFVFVSSWSKNGIGVTYNRIGSRFIGYDTGFGYSGFGFGRYRKGFGLGLGLFSDIEPVYNYYLTESVPDSISLAIGGKIYTYKDGPVSPELAVALASAPSGNIAIRLIWDDGRTKDTEIGKDTVKAWKTVFQPL</sequence>
<proteinExistence type="predicted"/>
<feature type="chain" id="PRO_5046317600" evidence="1">
    <location>
        <begin position="31"/>
        <end position="198"/>
    </location>
</feature>
<evidence type="ECO:0000256" key="1">
    <source>
        <dbReference type="SAM" id="SignalP"/>
    </source>
</evidence>
<evidence type="ECO:0000313" key="3">
    <source>
        <dbReference type="Proteomes" id="UP001476950"/>
    </source>
</evidence>
<name>A0ABV0KCE9_9CYAN</name>
<protein>
    <submittedName>
        <fullName evidence="2">Uncharacterized protein</fullName>
    </submittedName>
</protein>
<dbReference type="Proteomes" id="UP001476950">
    <property type="component" value="Unassembled WGS sequence"/>
</dbReference>
<reference evidence="2 3" key="1">
    <citation type="submission" date="2022-04" db="EMBL/GenBank/DDBJ databases">
        <title>Positive selection, recombination, and allopatry shape intraspecific diversity of widespread and dominant cyanobacteria.</title>
        <authorList>
            <person name="Wei J."/>
            <person name="Shu W."/>
            <person name="Hu C."/>
        </authorList>
    </citation>
    <scope>NUCLEOTIDE SEQUENCE [LARGE SCALE GENOMIC DNA]</scope>
    <source>
        <strain evidence="2 3">AS-A4</strain>
    </source>
</reference>